<evidence type="ECO:0000313" key="3">
    <source>
        <dbReference type="EMBL" id="GFE21311.1"/>
    </source>
</evidence>
<organism evidence="3 4">
    <name type="scientific">Streptomyces nigrescens</name>
    <dbReference type="NCBI Taxonomy" id="1920"/>
    <lineage>
        <taxon>Bacteria</taxon>
        <taxon>Bacillati</taxon>
        <taxon>Actinomycetota</taxon>
        <taxon>Actinomycetes</taxon>
        <taxon>Kitasatosporales</taxon>
        <taxon>Streptomycetaceae</taxon>
        <taxon>Streptomyces</taxon>
    </lineage>
</organism>
<feature type="transmembrane region" description="Helical" evidence="2">
    <location>
        <begin position="72"/>
        <end position="90"/>
    </location>
</feature>
<comment type="caution">
    <text evidence="3">The sequence shown here is derived from an EMBL/GenBank/DDBJ whole genome shotgun (WGS) entry which is preliminary data.</text>
</comment>
<feature type="transmembrane region" description="Helical" evidence="2">
    <location>
        <begin position="150"/>
        <end position="172"/>
    </location>
</feature>
<gene>
    <name evidence="3" type="ORF">Sliba_17640</name>
</gene>
<dbReference type="EMBL" id="BLIP01000001">
    <property type="protein sequence ID" value="GFE21311.1"/>
    <property type="molecule type" value="Genomic_DNA"/>
</dbReference>
<evidence type="ECO:0000313" key="4">
    <source>
        <dbReference type="Proteomes" id="UP000429552"/>
    </source>
</evidence>
<proteinExistence type="predicted"/>
<evidence type="ECO:0008006" key="5">
    <source>
        <dbReference type="Google" id="ProtNLM"/>
    </source>
</evidence>
<protein>
    <recommendedName>
        <fullName evidence="5">DUF4118 domain-containing protein</fullName>
    </recommendedName>
</protein>
<keyword evidence="2" id="KW-0472">Membrane</keyword>
<feature type="transmembrane region" description="Helical" evidence="2">
    <location>
        <begin position="118"/>
        <end position="138"/>
    </location>
</feature>
<dbReference type="AlphaFoldDB" id="A0A640TFL9"/>
<feature type="region of interest" description="Disordered" evidence="1">
    <location>
        <begin position="32"/>
        <end position="62"/>
    </location>
</feature>
<accession>A0A640TFL9</accession>
<evidence type="ECO:0000256" key="2">
    <source>
        <dbReference type="SAM" id="Phobius"/>
    </source>
</evidence>
<feature type="transmembrane region" description="Helical" evidence="2">
    <location>
        <begin position="96"/>
        <end position="113"/>
    </location>
</feature>
<reference evidence="3 4" key="1">
    <citation type="submission" date="2019-12" db="EMBL/GenBank/DDBJ databases">
        <title>Whole genome shotgun sequence of Streptomyces libani subsp. libani NBRC 13452.</title>
        <authorList>
            <person name="Ichikawa N."/>
            <person name="Kimura A."/>
            <person name="Kitahashi Y."/>
            <person name="Komaki H."/>
            <person name="Tamura T."/>
        </authorList>
    </citation>
    <scope>NUCLEOTIDE SEQUENCE [LARGE SCALE GENOMIC DNA]</scope>
    <source>
        <strain evidence="3 4">NBRC 13452</strain>
    </source>
</reference>
<sequence>MALPHHSRGAGWRLGGVSPIRPQQEVFAVTTLHRPAPAPRPSRPRRTPFPRVRPPVTHPARQVPDGTLARDLALPLGAVGAALLVTALMLTGETVHTSAVLALFALLTAAVSLRTRPLLVPLAALVSWMFYDGFVLHQRSELAFRPQDRTSLLVLLLAGVLGAVCAAAVRAVRRHPAG</sequence>
<name>A0A640TFL9_STRNI</name>
<dbReference type="Proteomes" id="UP000429552">
    <property type="component" value="Unassembled WGS sequence"/>
</dbReference>
<evidence type="ECO:0000256" key="1">
    <source>
        <dbReference type="SAM" id="MobiDB-lite"/>
    </source>
</evidence>
<keyword evidence="2" id="KW-1133">Transmembrane helix</keyword>
<keyword evidence="2" id="KW-0812">Transmembrane</keyword>